<keyword evidence="2" id="KW-1133">Transmembrane helix</keyword>
<dbReference type="Proteomes" id="UP001589747">
    <property type="component" value="Unassembled WGS sequence"/>
</dbReference>
<evidence type="ECO:0000256" key="2">
    <source>
        <dbReference type="SAM" id="Phobius"/>
    </source>
</evidence>
<reference evidence="5 6" key="1">
    <citation type="submission" date="2024-09" db="EMBL/GenBank/DDBJ databases">
        <authorList>
            <person name="Sun Q."/>
            <person name="Mori K."/>
        </authorList>
    </citation>
    <scope>NUCLEOTIDE SEQUENCE [LARGE SCALE GENOMIC DNA]</scope>
    <source>
        <strain evidence="5 6">TISTR 2452</strain>
    </source>
</reference>
<evidence type="ECO:0000313" key="5">
    <source>
        <dbReference type="EMBL" id="MFB9330323.1"/>
    </source>
</evidence>
<feature type="region of interest" description="Disordered" evidence="1">
    <location>
        <begin position="151"/>
        <end position="179"/>
    </location>
</feature>
<dbReference type="RefSeq" id="WP_377501400.1">
    <property type="nucleotide sequence ID" value="NZ_JBHMDO010000047.1"/>
</dbReference>
<name>A0ABV5KYM1_9BACL</name>
<keyword evidence="6" id="KW-1185">Reference proteome</keyword>
<keyword evidence="2" id="KW-0472">Membrane</keyword>
<organism evidence="5 6">
    <name type="scientific">Paenibacillus aurantiacus</name>
    <dbReference type="NCBI Taxonomy" id="1936118"/>
    <lineage>
        <taxon>Bacteria</taxon>
        <taxon>Bacillati</taxon>
        <taxon>Bacillota</taxon>
        <taxon>Bacilli</taxon>
        <taxon>Bacillales</taxon>
        <taxon>Paenibacillaceae</taxon>
        <taxon>Paenibacillus</taxon>
    </lineage>
</organism>
<sequence>MQAMKKMTVIAMAMLSMVLFAGMASAHVTVWPKATTQGSYEVFAVRVPSESENVTTKSIQLTVPETVKVSRVEPKAGWTYAIEQNAEGGITKVTWTSDGEGLKQTEFTEFRVSGKVAEDATEITWKAYQTYSDNSVVEWIGAADADYPASVTTVTPGTGEGDGHHGAAAASDTAAAEEGSDSDSKLPLILSIVAVVLAALAAIRSFASKK</sequence>
<protein>
    <submittedName>
        <fullName evidence="5">YcnI family protein</fullName>
    </submittedName>
</protein>
<evidence type="ECO:0000256" key="3">
    <source>
        <dbReference type="SAM" id="SignalP"/>
    </source>
</evidence>
<dbReference type="CDD" id="cd08545">
    <property type="entry name" value="YcnI_like"/>
    <property type="match status" value="1"/>
</dbReference>
<keyword evidence="3" id="KW-0732">Signal</keyword>
<dbReference type="InterPro" id="IPR038507">
    <property type="entry name" value="YcnI-like_sf"/>
</dbReference>
<feature type="signal peptide" evidence="3">
    <location>
        <begin position="1"/>
        <end position="26"/>
    </location>
</feature>
<evidence type="ECO:0000256" key="1">
    <source>
        <dbReference type="SAM" id="MobiDB-lite"/>
    </source>
</evidence>
<accession>A0ABV5KYM1</accession>
<feature type="chain" id="PRO_5045651390" evidence="3">
    <location>
        <begin position="27"/>
        <end position="210"/>
    </location>
</feature>
<keyword evidence="2" id="KW-0812">Transmembrane</keyword>
<dbReference type="InterPro" id="IPR012533">
    <property type="entry name" value="YcnI-copper_dom"/>
</dbReference>
<evidence type="ECO:0000259" key="4">
    <source>
        <dbReference type="Pfam" id="PF07987"/>
    </source>
</evidence>
<dbReference type="Pfam" id="PF07987">
    <property type="entry name" value="DUF1775"/>
    <property type="match status" value="1"/>
</dbReference>
<feature type="domain" description="YncI copper-binding" evidence="4">
    <location>
        <begin position="27"/>
        <end position="147"/>
    </location>
</feature>
<gene>
    <name evidence="5" type="ORF">ACFFSY_30630</name>
</gene>
<evidence type="ECO:0000313" key="6">
    <source>
        <dbReference type="Proteomes" id="UP001589747"/>
    </source>
</evidence>
<dbReference type="Gene3D" id="2.60.40.2230">
    <property type="entry name" value="Uncharacterised protein YcnI-like PF07987, DUF1775"/>
    <property type="match status" value="1"/>
</dbReference>
<feature type="compositionally biased region" description="Low complexity" evidence="1">
    <location>
        <begin position="166"/>
        <end position="177"/>
    </location>
</feature>
<dbReference type="EMBL" id="JBHMDO010000047">
    <property type="protein sequence ID" value="MFB9330323.1"/>
    <property type="molecule type" value="Genomic_DNA"/>
</dbReference>
<feature type="transmembrane region" description="Helical" evidence="2">
    <location>
        <begin position="188"/>
        <end position="207"/>
    </location>
</feature>
<proteinExistence type="predicted"/>
<comment type="caution">
    <text evidence="5">The sequence shown here is derived from an EMBL/GenBank/DDBJ whole genome shotgun (WGS) entry which is preliminary data.</text>
</comment>